<dbReference type="Proteomes" id="UP000193240">
    <property type="component" value="Unassembled WGS sequence"/>
</dbReference>
<name>A0A1Y2LKN2_EPING</name>
<dbReference type="PROSITE" id="PS50297">
    <property type="entry name" value="ANK_REP_REGION"/>
    <property type="match status" value="2"/>
</dbReference>
<accession>A0A1Y2LKN2</accession>
<dbReference type="PANTHER" id="PTHR24198:SF165">
    <property type="entry name" value="ANKYRIN REPEAT-CONTAINING PROTEIN-RELATED"/>
    <property type="match status" value="1"/>
</dbReference>
<dbReference type="STRING" id="105696.A0A1Y2LKN2"/>
<gene>
    <name evidence="4" type="ORF">B5807_11032</name>
</gene>
<dbReference type="PROSITE" id="PS50088">
    <property type="entry name" value="ANK_REPEAT"/>
    <property type="match status" value="2"/>
</dbReference>
<dbReference type="SMART" id="SM00248">
    <property type="entry name" value="ANK"/>
    <property type="match status" value="3"/>
</dbReference>
<evidence type="ECO:0000313" key="5">
    <source>
        <dbReference type="Proteomes" id="UP000193240"/>
    </source>
</evidence>
<dbReference type="SUPFAM" id="SSF48403">
    <property type="entry name" value="Ankyrin repeat"/>
    <property type="match status" value="1"/>
</dbReference>
<dbReference type="EMBL" id="KZ107858">
    <property type="protein sequence ID" value="OSS44310.1"/>
    <property type="molecule type" value="Genomic_DNA"/>
</dbReference>
<dbReference type="AlphaFoldDB" id="A0A1Y2LKN2"/>
<sequence>MLRLCNGFEYLLYRSWFRRVWVLQEVAKARRAKVMCGNKIVSSRIFAVVPKLLGVKPNGHQQAVLDIMPGSSRKHSWWTEKRDLGTLLSKFSKAEASDARDMIYALLGISSNAHDNDTLCPDYKKSLEEVFKTTVAFLLDLSTQPDLRDQLSSWTWPEFLGDQNSLQEKDFLRGKLSSEAFRDQQQLLLDVLIDRGVFDGDPLSVREDKDFYRLTPLAWAAQRNCVAAINALLPSYNGDVNAQDWLDRTPLHLAVINGHESVVKALLRHRKIEPYICDWFGRTPLSWATGQGQVNIVKMLLDTGKCEDSFDTSGWTPSSLAKANGHEKVVSRLETYAI</sequence>
<dbReference type="Pfam" id="PF12796">
    <property type="entry name" value="Ank_2"/>
    <property type="match status" value="2"/>
</dbReference>
<keyword evidence="1" id="KW-0677">Repeat</keyword>
<reference evidence="4 5" key="1">
    <citation type="journal article" date="2017" name="Genome Announc.">
        <title>Genome sequence of the saprophytic ascomycete Epicoccum nigrum ICMP 19927 strain isolated from New Zealand.</title>
        <authorList>
            <person name="Fokin M."/>
            <person name="Fleetwood D."/>
            <person name="Weir B.S."/>
            <person name="Villas-Boas S.G."/>
        </authorList>
    </citation>
    <scope>NUCLEOTIDE SEQUENCE [LARGE SCALE GENOMIC DNA]</scope>
    <source>
        <strain evidence="4 5">ICMP 19927</strain>
    </source>
</reference>
<dbReference type="InterPro" id="IPR036770">
    <property type="entry name" value="Ankyrin_rpt-contain_sf"/>
</dbReference>
<keyword evidence="2 3" id="KW-0040">ANK repeat</keyword>
<dbReference type="PANTHER" id="PTHR24198">
    <property type="entry name" value="ANKYRIN REPEAT AND PROTEIN KINASE DOMAIN-CONTAINING PROTEIN"/>
    <property type="match status" value="1"/>
</dbReference>
<dbReference type="InParanoid" id="A0A1Y2LKN2"/>
<feature type="repeat" description="ANK" evidence="3">
    <location>
        <begin position="246"/>
        <end position="269"/>
    </location>
</feature>
<dbReference type="Gene3D" id="1.25.40.20">
    <property type="entry name" value="Ankyrin repeat-containing domain"/>
    <property type="match status" value="2"/>
</dbReference>
<protein>
    <submittedName>
        <fullName evidence="4">Uncharacterized protein</fullName>
    </submittedName>
</protein>
<evidence type="ECO:0000256" key="3">
    <source>
        <dbReference type="PROSITE-ProRule" id="PRU00023"/>
    </source>
</evidence>
<keyword evidence="5" id="KW-1185">Reference proteome</keyword>
<dbReference type="InterPro" id="IPR002110">
    <property type="entry name" value="Ankyrin_rpt"/>
</dbReference>
<feature type="repeat" description="ANK" evidence="3">
    <location>
        <begin position="280"/>
        <end position="312"/>
    </location>
</feature>
<evidence type="ECO:0000256" key="2">
    <source>
        <dbReference type="ARBA" id="ARBA00023043"/>
    </source>
</evidence>
<evidence type="ECO:0000313" key="4">
    <source>
        <dbReference type="EMBL" id="OSS44310.1"/>
    </source>
</evidence>
<proteinExistence type="predicted"/>
<organism evidence="4 5">
    <name type="scientific">Epicoccum nigrum</name>
    <name type="common">Soil fungus</name>
    <name type="synonym">Epicoccum purpurascens</name>
    <dbReference type="NCBI Taxonomy" id="105696"/>
    <lineage>
        <taxon>Eukaryota</taxon>
        <taxon>Fungi</taxon>
        <taxon>Dikarya</taxon>
        <taxon>Ascomycota</taxon>
        <taxon>Pezizomycotina</taxon>
        <taxon>Dothideomycetes</taxon>
        <taxon>Pleosporomycetidae</taxon>
        <taxon>Pleosporales</taxon>
        <taxon>Pleosporineae</taxon>
        <taxon>Didymellaceae</taxon>
        <taxon>Epicoccum</taxon>
    </lineage>
</organism>
<evidence type="ECO:0000256" key="1">
    <source>
        <dbReference type="ARBA" id="ARBA00022737"/>
    </source>
</evidence>